<comment type="caution">
    <text evidence="1">The sequence shown here is derived from an EMBL/GenBank/DDBJ whole genome shotgun (WGS) entry which is preliminary data.</text>
</comment>
<dbReference type="Proteomes" id="UP000011529">
    <property type="component" value="Unassembled WGS sequence"/>
</dbReference>
<accession>M2B7P8</accession>
<name>M2B7P8_9BACT</name>
<dbReference type="AlphaFoldDB" id="M2B7P8"/>
<organism evidence="1 2">
    <name type="scientific">Rhodopirellula europaea 6C</name>
    <dbReference type="NCBI Taxonomy" id="1263867"/>
    <lineage>
        <taxon>Bacteria</taxon>
        <taxon>Pseudomonadati</taxon>
        <taxon>Planctomycetota</taxon>
        <taxon>Planctomycetia</taxon>
        <taxon>Pirellulales</taxon>
        <taxon>Pirellulaceae</taxon>
        <taxon>Rhodopirellula</taxon>
    </lineage>
</organism>
<evidence type="ECO:0000313" key="1">
    <source>
        <dbReference type="EMBL" id="EMB17753.1"/>
    </source>
</evidence>
<reference evidence="1" key="2">
    <citation type="journal article" date="2013" name="Mar. Genomics">
        <title>Expression of sulfatases in Rhodopirellula baltica and the diversity of sulfatases in the genus Rhodopirellula.</title>
        <authorList>
            <person name="Wegner C.E."/>
            <person name="Richter-Heitmann T."/>
            <person name="Klindworth A."/>
            <person name="Klockow C."/>
            <person name="Richter M."/>
            <person name="Achstetter T."/>
            <person name="Glockner F.O."/>
            <person name="Harder J."/>
        </authorList>
    </citation>
    <scope>NUCLEOTIDE SEQUENCE [LARGE SCALE GENOMIC DNA]</scope>
    <source>
        <strain evidence="1">6C</strain>
    </source>
</reference>
<reference evidence="1" key="1">
    <citation type="submission" date="2012-11" db="EMBL/GenBank/DDBJ databases">
        <title>Permanent draft genomes of Rhodopirellula europaea strain SH398 and 6C.</title>
        <authorList>
            <person name="Richter M."/>
            <person name="Richter-Heitmann T."/>
            <person name="Frank C."/>
            <person name="Harder J."/>
            <person name="Glockner F.O."/>
        </authorList>
    </citation>
    <scope>NUCLEOTIDE SEQUENCE</scope>
    <source>
        <strain evidence="1">6C</strain>
    </source>
</reference>
<protein>
    <submittedName>
        <fullName evidence="1">Uncharacterized protein</fullName>
    </submittedName>
</protein>
<gene>
    <name evidence="1" type="ORF">RE6C_01520</name>
</gene>
<sequence length="40" mass="4462">MLIARDITALLTRVGFGEETTWRLSNPAVLTAEKGKSKMR</sequence>
<evidence type="ECO:0000313" key="2">
    <source>
        <dbReference type="Proteomes" id="UP000011529"/>
    </source>
</evidence>
<proteinExistence type="predicted"/>
<dbReference type="PATRIC" id="fig|1263867.3.peg.1606"/>
<keyword evidence="2" id="KW-1185">Reference proteome</keyword>
<dbReference type="EMBL" id="ANMO01000089">
    <property type="protein sequence ID" value="EMB17753.1"/>
    <property type="molecule type" value="Genomic_DNA"/>
</dbReference>